<proteinExistence type="inferred from homology"/>
<comment type="caution">
    <text evidence="7">The sequence shown here is derived from an EMBL/GenBank/DDBJ whole genome shotgun (WGS) entry which is preliminary data.</text>
</comment>
<feature type="transmembrane region" description="Helical" evidence="6">
    <location>
        <begin position="122"/>
        <end position="145"/>
    </location>
</feature>
<dbReference type="GO" id="GO:0016020">
    <property type="term" value="C:membrane"/>
    <property type="evidence" value="ECO:0007669"/>
    <property type="project" value="UniProtKB-SubCell"/>
</dbReference>
<reference evidence="7 8" key="1">
    <citation type="journal article" date="2020" name="IScience">
        <title>Genome Sequencing of the Endangered Kingdonia uniflora (Circaeasteraceae, Ranunculales) Reveals Potential Mechanisms of Evolutionary Specialization.</title>
        <authorList>
            <person name="Sun Y."/>
            <person name="Deng T."/>
            <person name="Zhang A."/>
            <person name="Moore M.J."/>
            <person name="Landis J.B."/>
            <person name="Lin N."/>
            <person name="Zhang H."/>
            <person name="Zhang X."/>
            <person name="Huang J."/>
            <person name="Zhang X."/>
            <person name="Sun H."/>
            <person name="Wang H."/>
        </authorList>
    </citation>
    <scope>NUCLEOTIDE SEQUENCE [LARGE SCALE GENOMIC DNA]</scope>
    <source>
        <strain evidence="7">TB1705</strain>
        <tissue evidence="7">Leaf</tissue>
    </source>
</reference>
<keyword evidence="8" id="KW-1185">Reference proteome</keyword>
<feature type="transmembrane region" description="Helical" evidence="6">
    <location>
        <begin position="12"/>
        <end position="35"/>
    </location>
</feature>
<dbReference type="Proteomes" id="UP000541444">
    <property type="component" value="Unassembled WGS sequence"/>
</dbReference>
<organism evidence="7 8">
    <name type="scientific">Kingdonia uniflora</name>
    <dbReference type="NCBI Taxonomy" id="39325"/>
    <lineage>
        <taxon>Eukaryota</taxon>
        <taxon>Viridiplantae</taxon>
        <taxon>Streptophyta</taxon>
        <taxon>Embryophyta</taxon>
        <taxon>Tracheophyta</taxon>
        <taxon>Spermatophyta</taxon>
        <taxon>Magnoliopsida</taxon>
        <taxon>Ranunculales</taxon>
        <taxon>Circaeasteraceae</taxon>
        <taxon>Kingdonia</taxon>
    </lineage>
</organism>
<dbReference type="PANTHER" id="PTHR10383">
    <property type="entry name" value="SERINE INCORPORATOR"/>
    <property type="match status" value="1"/>
</dbReference>
<comment type="similarity">
    <text evidence="2">Belongs to the TDE1 family.</text>
</comment>
<evidence type="ECO:0000256" key="4">
    <source>
        <dbReference type="ARBA" id="ARBA00022989"/>
    </source>
</evidence>
<keyword evidence="4 6" id="KW-1133">Transmembrane helix</keyword>
<dbReference type="Pfam" id="PF03348">
    <property type="entry name" value="Serinc"/>
    <property type="match status" value="1"/>
</dbReference>
<evidence type="ECO:0000256" key="5">
    <source>
        <dbReference type="ARBA" id="ARBA00023136"/>
    </source>
</evidence>
<keyword evidence="5 6" id="KW-0472">Membrane</keyword>
<gene>
    <name evidence="7" type="ORF">GIB67_021481</name>
</gene>
<keyword evidence="3 6" id="KW-0812">Transmembrane</keyword>
<feature type="transmembrane region" description="Helical" evidence="6">
    <location>
        <begin position="41"/>
        <end position="59"/>
    </location>
</feature>
<evidence type="ECO:0000313" key="8">
    <source>
        <dbReference type="Proteomes" id="UP000541444"/>
    </source>
</evidence>
<dbReference type="OrthoDB" id="5963193at2759"/>
<dbReference type="AlphaFoldDB" id="A0A7J7L9E5"/>
<sequence length="148" mass="17019">MYIWYASQISYLLNLFFITFTVVLIHLMTCVSLHSKINVGILTPGLMGLYVVFICWCAIYSEPPTDSCKKRAETSAKADWLTIISFILVLLAMVITTFSTRIDSKSFQFRKDEVEKEDDIPYGYGFFHFVFAMGAMYFAMLLIGWNLV</sequence>
<accession>A0A7J7L9E5</accession>
<evidence type="ECO:0000256" key="1">
    <source>
        <dbReference type="ARBA" id="ARBA00004141"/>
    </source>
</evidence>
<dbReference type="EMBL" id="JACGCM010002501">
    <property type="protein sequence ID" value="KAF6139271.1"/>
    <property type="molecule type" value="Genomic_DNA"/>
</dbReference>
<dbReference type="InterPro" id="IPR005016">
    <property type="entry name" value="TDE1/TMS"/>
</dbReference>
<comment type="subcellular location">
    <subcellularLocation>
        <location evidence="1">Membrane</location>
        <topology evidence="1">Multi-pass membrane protein</topology>
    </subcellularLocation>
</comment>
<name>A0A7J7L9E5_9MAGN</name>
<evidence type="ECO:0000256" key="6">
    <source>
        <dbReference type="SAM" id="Phobius"/>
    </source>
</evidence>
<feature type="transmembrane region" description="Helical" evidence="6">
    <location>
        <begin position="80"/>
        <end position="102"/>
    </location>
</feature>
<evidence type="ECO:0000256" key="3">
    <source>
        <dbReference type="ARBA" id="ARBA00022692"/>
    </source>
</evidence>
<evidence type="ECO:0000313" key="7">
    <source>
        <dbReference type="EMBL" id="KAF6139271.1"/>
    </source>
</evidence>
<dbReference type="PANTHER" id="PTHR10383:SF63">
    <property type="entry name" value="OS01G0179800 PROTEIN"/>
    <property type="match status" value="1"/>
</dbReference>
<evidence type="ECO:0000256" key="2">
    <source>
        <dbReference type="ARBA" id="ARBA00006665"/>
    </source>
</evidence>
<protein>
    <submittedName>
        <fullName evidence="7">Uncharacterized protein</fullName>
    </submittedName>
</protein>